<keyword evidence="3" id="KW-0732">Signal</keyword>
<proteinExistence type="predicted"/>
<keyword evidence="2" id="KW-0472">Membrane</keyword>
<evidence type="ECO:0000256" key="1">
    <source>
        <dbReference type="SAM" id="MobiDB-lite"/>
    </source>
</evidence>
<feature type="signal peptide" evidence="3">
    <location>
        <begin position="1"/>
        <end position="24"/>
    </location>
</feature>
<sequence length="276" mass="30759">MRSDPSTILTTSVLISAFVSVVDTYTTYEFGEDCKYLTEYLDEDDKIYVEYNGKNVHGSCNTFQFKGESDDYLDEYKVCLTPVYFTDPDCDVSVNIKSSYFSGTEHTINCYKNKDEKYCGSQDKTFYIEFKSRSLLMSNAKFKFLVTATKVYDFFNDESDSDHNAALIGGIVGGVIFGLILITSLTGIFCWCVCRRKPSQGRVLSPVQGTANVYVQYSSQPQQNNACATVSTGTTPAVQPTTQQQTLGVTPTQPTSFQWSAPPPSYNNVMETSTTK</sequence>
<dbReference type="AlphaFoldDB" id="A0A8B8B3Z0"/>
<feature type="compositionally biased region" description="Polar residues" evidence="1">
    <location>
        <begin position="247"/>
        <end position="259"/>
    </location>
</feature>
<name>A0A8B8B3Z0_CRAVI</name>
<dbReference type="GeneID" id="111107289"/>
<dbReference type="RefSeq" id="XP_022298133.1">
    <property type="nucleotide sequence ID" value="XM_022442425.1"/>
</dbReference>
<keyword evidence="2" id="KW-0812">Transmembrane</keyword>
<dbReference type="RefSeq" id="XP_022298132.1">
    <property type="nucleotide sequence ID" value="XM_022442424.1"/>
</dbReference>
<evidence type="ECO:0000256" key="2">
    <source>
        <dbReference type="SAM" id="Phobius"/>
    </source>
</evidence>
<feature type="transmembrane region" description="Helical" evidence="2">
    <location>
        <begin position="166"/>
        <end position="194"/>
    </location>
</feature>
<reference evidence="5 6" key="1">
    <citation type="submission" date="2025-04" db="UniProtKB">
        <authorList>
            <consortium name="RefSeq"/>
        </authorList>
    </citation>
    <scope>IDENTIFICATION</scope>
    <source>
        <tissue evidence="5 6">Whole sample</tissue>
    </source>
</reference>
<feature type="region of interest" description="Disordered" evidence="1">
    <location>
        <begin position="247"/>
        <end position="276"/>
    </location>
</feature>
<evidence type="ECO:0000313" key="4">
    <source>
        <dbReference type="Proteomes" id="UP000694844"/>
    </source>
</evidence>
<organism evidence="4 5">
    <name type="scientific">Crassostrea virginica</name>
    <name type="common">Eastern oyster</name>
    <dbReference type="NCBI Taxonomy" id="6565"/>
    <lineage>
        <taxon>Eukaryota</taxon>
        <taxon>Metazoa</taxon>
        <taxon>Spiralia</taxon>
        <taxon>Lophotrochozoa</taxon>
        <taxon>Mollusca</taxon>
        <taxon>Bivalvia</taxon>
        <taxon>Autobranchia</taxon>
        <taxon>Pteriomorphia</taxon>
        <taxon>Ostreida</taxon>
        <taxon>Ostreoidea</taxon>
        <taxon>Ostreidae</taxon>
        <taxon>Crassostrea</taxon>
    </lineage>
</organism>
<protein>
    <submittedName>
        <fullName evidence="5 6">Uncharacterized protein LOC111107289 isoform X1</fullName>
    </submittedName>
</protein>
<evidence type="ECO:0000256" key="3">
    <source>
        <dbReference type="SAM" id="SignalP"/>
    </source>
</evidence>
<feature type="chain" id="PRO_5044665954" evidence="3">
    <location>
        <begin position="25"/>
        <end position="276"/>
    </location>
</feature>
<keyword evidence="4" id="KW-1185">Reference proteome</keyword>
<feature type="compositionally biased region" description="Polar residues" evidence="1">
    <location>
        <begin position="266"/>
        <end position="276"/>
    </location>
</feature>
<evidence type="ECO:0000313" key="5">
    <source>
        <dbReference type="RefSeq" id="XP_022298132.1"/>
    </source>
</evidence>
<keyword evidence="2" id="KW-1133">Transmembrane helix</keyword>
<evidence type="ECO:0000313" key="6">
    <source>
        <dbReference type="RefSeq" id="XP_022298133.1"/>
    </source>
</evidence>
<gene>
    <name evidence="5 6 7" type="primary">LOC111107289</name>
</gene>
<accession>A0A8B8B3Z0</accession>
<dbReference type="OrthoDB" id="6155948at2759"/>
<dbReference type="Proteomes" id="UP000694844">
    <property type="component" value="Chromosome 8"/>
</dbReference>
<evidence type="ECO:0000313" key="7">
    <source>
        <dbReference type="RefSeq" id="XP_022298134.1"/>
    </source>
</evidence>
<dbReference type="RefSeq" id="XP_022298134.1">
    <property type="nucleotide sequence ID" value="XM_022442426.1"/>
</dbReference>
<dbReference type="KEGG" id="cvn:111107289"/>